<gene>
    <name evidence="1" type="ORF">DW888_15735</name>
</gene>
<name>A0A413VIM7_9BACE</name>
<organism evidence="1 2">
    <name type="scientific">Bacteroides nordii</name>
    <dbReference type="NCBI Taxonomy" id="291645"/>
    <lineage>
        <taxon>Bacteria</taxon>
        <taxon>Pseudomonadati</taxon>
        <taxon>Bacteroidota</taxon>
        <taxon>Bacteroidia</taxon>
        <taxon>Bacteroidales</taxon>
        <taxon>Bacteroidaceae</taxon>
        <taxon>Bacteroides</taxon>
    </lineage>
</organism>
<dbReference type="GeneID" id="69503699"/>
<dbReference type="Pfam" id="PF15890">
    <property type="entry name" value="Peptidase_Mx1"/>
    <property type="match status" value="1"/>
</dbReference>
<dbReference type="NCBIfam" id="TIGR04549">
    <property type="entry name" value="LP_HExxH_w_tonB"/>
    <property type="match status" value="1"/>
</dbReference>
<dbReference type="PROSITE" id="PS51257">
    <property type="entry name" value="PROKAR_LIPOPROTEIN"/>
    <property type="match status" value="1"/>
</dbReference>
<dbReference type="AlphaFoldDB" id="A0A413VIM7"/>
<comment type="caution">
    <text evidence="1">The sequence shown here is derived from an EMBL/GenBank/DDBJ whole genome shotgun (WGS) entry which is preliminary data.</text>
</comment>
<dbReference type="EMBL" id="QSGO01000015">
    <property type="protein sequence ID" value="RHB33431.1"/>
    <property type="molecule type" value="Genomic_DNA"/>
</dbReference>
<protein>
    <recommendedName>
        <fullName evidence="3">Substrate import-associated zinc metallohydrolase lipoprotein</fullName>
    </recommendedName>
</protein>
<dbReference type="Proteomes" id="UP000284379">
    <property type="component" value="Unassembled WGS sequence"/>
</dbReference>
<dbReference type="RefSeq" id="WP_002562372.1">
    <property type="nucleotide sequence ID" value="NZ_CABJFV010000015.1"/>
</dbReference>
<dbReference type="Gene3D" id="3.40.390.70">
    <property type="match status" value="1"/>
</dbReference>
<accession>A0A413VIM7</accession>
<reference evidence="1 2" key="1">
    <citation type="submission" date="2018-08" db="EMBL/GenBank/DDBJ databases">
        <title>A genome reference for cultivated species of the human gut microbiota.</title>
        <authorList>
            <person name="Zou Y."/>
            <person name="Xue W."/>
            <person name="Luo G."/>
        </authorList>
    </citation>
    <scope>NUCLEOTIDE SEQUENCE [LARGE SCALE GENOMIC DNA]</scope>
    <source>
        <strain evidence="1 2">AM40-30BH</strain>
    </source>
</reference>
<proteinExistence type="predicted"/>
<sequence length="290" mass="33524">MKSKWIFLIPVIVGFIACTDDEPDKNHSIITVETGEQNEFDGWLLNNYIYPYNIEFKYRMEDIESDMDYTLVPAEMKKSVQLAKLIKHLCIEAYDELAGPDYIRNYFPKVIHIIGSFAFRNNGTFELGTAEGGMKITLYGANYIDPTNINLLNEWYFKTIHHEFTHIFTQTKEYTSDFQLISGTSYVGDAWNDYWSSDADAQKAGFVSQYASKEANEDFAENVCIYLTQSSKQWDAMLTGAGTAGAEIIKQKFEVVYNYMKDSWNIDLNQLRDIVQRRSSEIDKLDLENF</sequence>
<evidence type="ECO:0008006" key="3">
    <source>
        <dbReference type="Google" id="ProtNLM"/>
    </source>
</evidence>
<evidence type="ECO:0000313" key="1">
    <source>
        <dbReference type="EMBL" id="RHB33431.1"/>
    </source>
</evidence>
<dbReference type="InterPro" id="IPR030890">
    <property type="entry name" value="LP_HExxH_w_TonB"/>
</dbReference>
<evidence type="ECO:0000313" key="2">
    <source>
        <dbReference type="Proteomes" id="UP000284379"/>
    </source>
</evidence>